<dbReference type="EMBL" id="HE663493">
    <property type="protein sequence ID" value="CCG07531.1"/>
    <property type="molecule type" value="Genomic_DNA"/>
</dbReference>
<dbReference type="eggNOG" id="COG0416">
    <property type="taxonomic scope" value="Bacteria"/>
</dbReference>
<name>H6SRK2_PARPM</name>
<evidence type="ECO:0000256" key="3">
    <source>
        <dbReference type="ARBA" id="ARBA00022516"/>
    </source>
</evidence>
<evidence type="ECO:0000256" key="9">
    <source>
        <dbReference type="ARBA" id="ARBA00046608"/>
    </source>
</evidence>
<gene>
    <name evidence="10 12" type="primary">plsX</name>
    <name evidence="12" type="ORF">RSPPHO_00905</name>
</gene>
<comment type="similarity">
    <text evidence="10">Belongs to the PlsX family.</text>
</comment>
<accession>H6SRK2</accession>
<dbReference type="UniPathway" id="UPA00085"/>
<feature type="region of interest" description="Disordered" evidence="11">
    <location>
        <begin position="1"/>
        <end position="28"/>
    </location>
</feature>
<keyword evidence="3 10" id="KW-0444">Lipid biosynthesis</keyword>
<dbReference type="HAMAP" id="MF_00019">
    <property type="entry name" value="PlsX"/>
    <property type="match status" value="1"/>
</dbReference>
<dbReference type="NCBIfam" id="TIGR00182">
    <property type="entry name" value="plsX"/>
    <property type="match status" value="1"/>
</dbReference>
<evidence type="ECO:0000256" key="1">
    <source>
        <dbReference type="ARBA" id="ARBA00001232"/>
    </source>
</evidence>
<reference evidence="12 13" key="1">
    <citation type="submission" date="2012-02" db="EMBL/GenBank/DDBJ databases">
        <title>Shotgun genome sequence of Phaeospirillum photometricum DSM 122.</title>
        <authorList>
            <person name="Duquesne K."/>
            <person name="Sturgis J."/>
        </authorList>
    </citation>
    <scope>NUCLEOTIDE SEQUENCE [LARGE SCALE GENOMIC DNA]</scope>
    <source>
        <strain evidence="13">DSM122</strain>
    </source>
</reference>
<dbReference type="PANTHER" id="PTHR30100:SF1">
    <property type="entry name" value="PHOSPHATE ACYLTRANSFERASE"/>
    <property type="match status" value="1"/>
</dbReference>
<dbReference type="AlphaFoldDB" id="H6SRK2"/>
<keyword evidence="6 10" id="KW-0594">Phospholipid biosynthesis</keyword>
<keyword evidence="13" id="KW-1185">Reference proteome</keyword>
<dbReference type="Pfam" id="PF02504">
    <property type="entry name" value="FA_synthesis"/>
    <property type="match status" value="1"/>
</dbReference>
<comment type="catalytic activity">
    <reaction evidence="1 10">
        <text>a fatty acyl-[ACP] + phosphate = an acyl phosphate + holo-[ACP]</text>
        <dbReference type="Rhea" id="RHEA:42292"/>
        <dbReference type="Rhea" id="RHEA-COMP:9685"/>
        <dbReference type="Rhea" id="RHEA-COMP:14125"/>
        <dbReference type="ChEBI" id="CHEBI:43474"/>
        <dbReference type="ChEBI" id="CHEBI:59918"/>
        <dbReference type="ChEBI" id="CHEBI:64479"/>
        <dbReference type="ChEBI" id="CHEBI:138651"/>
        <dbReference type="EC" id="2.3.1.274"/>
    </reaction>
</comment>
<evidence type="ECO:0000313" key="13">
    <source>
        <dbReference type="Proteomes" id="UP000033220"/>
    </source>
</evidence>
<dbReference type="Proteomes" id="UP000033220">
    <property type="component" value="Chromosome DSM 122"/>
</dbReference>
<dbReference type="PANTHER" id="PTHR30100">
    <property type="entry name" value="FATTY ACID/PHOSPHOLIPID SYNTHESIS PROTEIN PLSX"/>
    <property type="match status" value="1"/>
</dbReference>
<evidence type="ECO:0000256" key="4">
    <source>
        <dbReference type="ARBA" id="ARBA00022679"/>
    </source>
</evidence>
<dbReference type="PATRIC" id="fig|1150469.3.peg.1040"/>
<keyword evidence="4 10" id="KW-0808">Transferase</keyword>
<evidence type="ECO:0000313" key="12">
    <source>
        <dbReference type="EMBL" id="CCG07531.1"/>
    </source>
</evidence>
<dbReference type="EC" id="2.3.1.274" evidence="8 10"/>
<evidence type="ECO:0000256" key="5">
    <source>
        <dbReference type="ARBA" id="ARBA00023098"/>
    </source>
</evidence>
<comment type="pathway">
    <text evidence="10">Lipid metabolism; phospholipid metabolism.</text>
</comment>
<dbReference type="HOGENOM" id="CLU_039379_1_0_5"/>
<dbReference type="GO" id="GO:0006633">
    <property type="term" value="P:fatty acid biosynthetic process"/>
    <property type="evidence" value="ECO:0007669"/>
    <property type="project" value="UniProtKB-UniRule"/>
</dbReference>
<dbReference type="GO" id="GO:0005737">
    <property type="term" value="C:cytoplasm"/>
    <property type="evidence" value="ECO:0007669"/>
    <property type="project" value="UniProtKB-SubCell"/>
</dbReference>
<dbReference type="GO" id="GO:0043811">
    <property type="term" value="F:phosphate:acyl-[acyl carrier protein] acyltransferase activity"/>
    <property type="evidence" value="ECO:0007669"/>
    <property type="project" value="UniProtKB-UniRule"/>
</dbReference>
<comment type="subunit">
    <text evidence="9 10">Homodimer. Probably interacts with PlsY.</text>
</comment>
<evidence type="ECO:0000256" key="10">
    <source>
        <dbReference type="HAMAP-Rule" id="MF_00019"/>
    </source>
</evidence>
<dbReference type="KEGG" id="rpm:RSPPHO_00905"/>
<proteinExistence type="inferred from homology"/>
<dbReference type="InterPro" id="IPR003664">
    <property type="entry name" value="FA_synthesis"/>
</dbReference>
<comment type="function">
    <text evidence="10">Catalyzes the reversible formation of acyl-phosphate (acyl-PO(4)) from acyl-[acyl-carrier-protein] (acyl-ACP). This enzyme utilizes acyl-ACP as fatty acyl donor, but not acyl-CoA.</text>
</comment>
<dbReference type="PIRSF" id="PIRSF002465">
    <property type="entry name" value="Phsphlp_syn_PlsX"/>
    <property type="match status" value="1"/>
</dbReference>
<keyword evidence="7 10" id="KW-1208">Phospholipid metabolism</keyword>
<dbReference type="InterPro" id="IPR012281">
    <property type="entry name" value="Phospholipid_synth_PlsX-like"/>
</dbReference>
<dbReference type="Gene3D" id="3.40.718.10">
    <property type="entry name" value="Isopropylmalate Dehydrogenase"/>
    <property type="match status" value="1"/>
</dbReference>
<evidence type="ECO:0000256" key="7">
    <source>
        <dbReference type="ARBA" id="ARBA00023264"/>
    </source>
</evidence>
<protein>
    <recommendedName>
        <fullName evidence="8 10">Phosphate acyltransferase</fullName>
        <ecNumber evidence="8 10">2.3.1.274</ecNumber>
    </recommendedName>
    <alternativeName>
        <fullName evidence="10">Acyl-ACP phosphotransacylase</fullName>
    </alternativeName>
    <alternativeName>
        <fullName evidence="10">Acyl-[acyl-carrier-protein]--phosphate acyltransferase</fullName>
    </alternativeName>
    <alternativeName>
        <fullName evidence="10">Phosphate-acyl-ACP acyltransferase</fullName>
    </alternativeName>
</protein>
<keyword evidence="5 10" id="KW-0443">Lipid metabolism</keyword>
<dbReference type="GO" id="GO:0008654">
    <property type="term" value="P:phospholipid biosynthetic process"/>
    <property type="evidence" value="ECO:0007669"/>
    <property type="project" value="UniProtKB-KW"/>
</dbReference>
<dbReference type="SUPFAM" id="SSF53659">
    <property type="entry name" value="Isocitrate/Isopropylmalate dehydrogenase-like"/>
    <property type="match status" value="1"/>
</dbReference>
<evidence type="ECO:0000256" key="11">
    <source>
        <dbReference type="SAM" id="MobiDB-lite"/>
    </source>
</evidence>
<dbReference type="STRING" id="1150469.RSPPHO_00905"/>
<sequence>MASTTAARSWPSRPRNHTRQGAVHDTAGREAVSGPLVIAVDAMGGDQAPDVVIKGLALARDRHPEVHYRLYGDEGRVGPLLRAHRALEDVCTLHHTTEVVSSEDKPSQAVRGGRKSSLWLSINSVKQGEAAGVVSAGNTGAFMAMSKLIMRTLPGIDRPAIATVLPTLKGDCVMLDLGANAECDTKNLVDFAIMGEVFARTVLALDRPTVGLMNIGSEAGKGTDTEREAAARLSDSALPIDFYGFVEGDDLAKGTVDVIVTDGFTGNVMLKAVEGTAKLYAQFLRNAYSSSTLAKLGYMLSRPALEKVKARTDPRRYNGAMLLGLTGVAVKSHGGTDALGFANAVCVAIDLVRQGFNETIKGEFGKVHGPAPAPVAS</sequence>
<comment type="subcellular location">
    <subcellularLocation>
        <location evidence="10">Cytoplasm</location>
    </subcellularLocation>
    <text evidence="10">Associated with the membrane possibly through PlsY.</text>
</comment>
<evidence type="ECO:0000256" key="8">
    <source>
        <dbReference type="ARBA" id="ARBA00024069"/>
    </source>
</evidence>
<organism evidence="12 13">
    <name type="scientific">Pararhodospirillum photometricum DSM 122</name>
    <dbReference type="NCBI Taxonomy" id="1150469"/>
    <lineage>
        <taxon>Bacteria</taxon>
        <taxon>Pseudomonadati</taxon>
        <taxon>Pseudomonadota</taxon>
        <taxon>Alphaproteobacteria</taxon>
        <taxon>Rhodospirillales</taxon>
        <taxon>Rhodospirillaceae</taxon>
        <taxon>Pararhodospirillum</taxon>
    </lineage>
</organism>
<keyword evidence="2 10" id="KW-0963">Cytoplasm</keyword>
<evidence type="ECO:0000256" key="2">
    <source>
        <dbReference type="ARBA" id="ARBA00022490"/>
    </source>
</evidence>
<evidence type="ECO:0000256" key="6">
    <source>
        <dbReference type="ARBA" id="ARBA00023209"/>
    </source>
</evidence>